<evidence type="ECO:0000256" key="1">
    <source>
        <dbReference type="SAM" id="MobiDB-lite"/>
    </source>
</evidence>
<feature type="compositionally biased region" description="Acidic residues" evidence="1">
    <location>
        <begin position="102"/>
        <end position="111"/>
    </location>
</feature>
<gene>
    <name evidence="2" type="ORF">CITCOLO1_LOCUS10408</name>
</gene>
<protein>
    <recommendedName>
        <fullName evidence="4">Secreted protein</fullName>
    </recommendedName>
</protein>
<sequence length="111" mass="12747">MTYIVQLCSPGITLIWFSFFFSASVWECGNGSDFDYRSFAHVVARYYRGNGYDSDSSFYYCNCSPHVPTLSRLQLPNRTEFSLLSFSFLNSSSPSEELKEQAEEEAQTWCP</sequence>
<organism evidence="2 3">
    <name type="scientific">Citrullus colocynthis</name>
    <name type="common">colocynth</name>
    <dbReference type="NCBI Taxonomy" id="252529"/>
    <lineage>
        <taxon>Eukaryota</taxon>
        <taxon>Viridiplantae</taxon>
        <taxon>Streptophyta</taxon>
        <taxon>Embryophyta</taxon>
        <taxon>Tracheophyta</taxon>
        <taxon>Spermatophyta</taxon>
        <taxon>Magnoliopsida</taxon>
        <taxon>eudicotyledons</taxon>
        <taxon>Gunneridae</taxon>
        <taxon>Pentapetalae</taxon>
        <taxon>rosids</taxon>
        <taxon>fabids</taxon>
        <taxon>Cucurbitales</taxon>
        <taxon>Cucurbitaceae</taxon>
        <taxon>Benincaseae</taxon>
        <taxon>Citrullus</taxon>
    </lineage>
</organism>
<dbReference type="EMBL" id="OZ021737">
    <property type="protein sequence ID" value="CAK9318443.1"/>
    <property type="molecule type" value="Genomic_DNA"/>
</dbReference>
<accession>A0ABP0YHC4</accession>
<evidence type="ECO:0008006" key="4">
    <source>
        <dbReference type="Google" id="ProtNLM"/>
    </source>
</evidence>
<feature type="region of interest" description="Disordered" evidence="1">
    <location>
        <begin position="91"/>
        <end position="111"/>
    </location>
</feature>
<keyword evidence="3" id="KW-1185">Reference proteome</keyword>
<evidence type="ECO:0000313" key="2">
    <source>
        <dbReference type="EMBL" id="CAK9318443.1"/>
    </source>
</evidence>
<name>A0ABP0YHC4_9ROSI</name>
<evidence type="ECO:0000313" key="3">
    <source>
        <dbReference type="Proteomes" id="UP001642487"/>
    </source>
</evidence>
<proteinExistence type="predicted"/>
<dbReference type="Proteomes" id="UP001642487">
    <property type="component" value="Chromosome 3"/>
</dbReference>
<reference evidence="2 3" key="1">
    <citation type="submission" date="2024-03" db="EMBL/GenBank/DDBJ databases">
        <authorList>
            <person name="Gkanogiannis A."/>
            <person name="Becerra Lopez-Lavalle L."/>
        </authorList>
    </citation>
    <scope>NUCLEOTIDE SEQUENCE [LARGE SCALE GENOMIC DNA]</scope>
</reference>